<accession>X1AX87</accession>
<gene>
    <name evidence="1" type="ORF">S01H4_30359</name>
</gene>
<reference evidence="1" key="1">
    <citation type="journal article" date="2014" name="Front. Microbiol.">
        <title>High frequency of phylogenetically diverse reductive dehalogenase-homologous genes in deep subseafloor sedimentary metagenomes.</title>
        <authorList>
            <person name="Kawai M."/>
            <person name="Futagami T."/>
            <person name="Toyoda A."/>
            <person name="Takaki Y."/>
            <person name="Nishi S."/>
            <person name="Hori S."/>
            <person name="Arai W."/>
            <person name="Tsubouchi T."/>
            <person name="Morono Y."/>
            <person name="Uchiyama I."/>
            <person name="Ito T."/>
            <person name="Fujiyama A."/>
            <person name="Inagaki F."/>
            <person name="Takami H."/>
        </authorList>
    </citation>
    <scope>NUCLEOTIDE SEQUENCE</scope>
    <source>
        <strain evidence="1">Expedition CK06-06</strain>
    </source>
</reference>
<dbReference type="AlphaFoldDB" id="X1AX87"/>
<name>X1AX87_9ZZZZ</name>
<organism evidence="1">
    <name type="scientific">marine sediment metagenome</name>
    <dbReference type="NCBI Taxonomy" id="412755"/>
    <lineage>
        <taxon>unclassified sequences</taxon>
        <taxon>metagenomes</taxon>
        <taxon>ecological metagenomes</taxon>
    </lineage>
</organism>
<proteinExistence type="predicted"/>
<comment type="caution">
    <text evidence="1">The sequence shown here is derived from an EMBL/GenBank/DDBJ whole genome shotgun (WGS) entry which is preliminary data.</text>
</comment>
<protein>
    <submittedName>
        <fullName evidence="1">Uncharacterized protein</fullName>
    </submittedName>
</protein>
<dbReference type="EMBL" id="BART01015665">
    <property type="protein sequence ID" value="GAG87385.1"/>
    <property type="molecule type" value="Genomic_DNA"/>
</dbReference>
<evidence type="ECO:0000313" key="1">
    <source>
        <dbReference type="EMBL" id="GAG87385.1"/>
    </source>
</evidence>
<sequence length="114" mass="12532">MAKKLGVLSFRVSGVEVDAYSGVSSFTTDSIDFSDYSKAWVVYLDSTHSAGSPSVTIEISDDGANWFNYVDDAVNIVIPCSIGESKFYPKLMRLNYTANSSNGDVTFKYNQIDE</sequence>